<dbReference type="AlphaFoldDB" id="A0A3L8DPS2"/>
<gene>
    <name evidence="1" type="ORF">DMN91_004702</name>
</gene>
<comment type="caution">
    <text evidence="1">The sequence shown here is derived from an EMBL/GenBank/DDBJ whole genome shotgun (WGS) entry which is preliminary data.</text>
</comment>
<sequence>MVLIKLFRTLIKTQKMQIYKHWGSSVVGCKMNSTYNEAIDEDLFSLENKEKILKVINSKNVEDLLQYSITKKRAQTLESHRADSGPYKSLEELLQVKGMNNKCLYKFYKSIIYGKKRSESKKITRGLFLTPKTTGDEHKDVNTVLGIYIGPDMISWLLLNRDCEVLKWSYKSFSQEKDKLKLNLHSLLQMTLPIAAQLPKADRYIMQETNKVGRKFYQANVRECVINAIILSYLTTLNCRFDNSAEFAMNNIFIFRQRTLQKIYGLMVDHEIISTQYVVQKFLQESDKVTKGVEEHLPSVLIRTELRKMYNAQSPIYQEQISWSLLIALAFMELIVHQRTDMIVRNAK</sequence>
<accession>A0A3L8DPS2</accession>
<dbReference type="InterPro" id="IPR039150">
    <property type="entry name" value="TEFM"/>
</dbReference>
<dbReference type="OrthoDB" id="5949570at2759"/>
<dbReference type="InterPro" id="IPR010994">
    <property type="entry name" value="RuvA_2-like"/>
</dbReference>
<organism evidence="1">
    <name type="scientific">Ooceraea biroi</name>
    <name type="common">Clonal raider ant</name>
    <name type="synonym">Cerapachys biroi</name>
    <dbReference type="NCBI Taxonomy" id="2015173"/>
    <lineage>
        <taxon>Eukaryota</taxon>
        <taxon>Metazoa</taxon>
        <taxon>Ecdysozoa</taxon>
        <taxon>Arthropoda</taxon>
        <taxon>Hexapoda</taxon>
        <taxon>Insecta</taxon>
        <taxon>Pterygota</taxon>
        <taxon>Neoptera</taxon>
        <taxon>Endopterygota</taxon>
        <taxon>Hymenoptera</taxon>
        <taxon>Apocrita</taxon>
        <taxon>Aculeata</taxon>
        <taxon>Formicoidea</taxon>
        <taxon>Formicidae</taxon>
        <taxon>Dorylinae</taxon>
        <taxon>Ooceraea</taxon>
    </lineage>
</organism>
<evidence type="ECO:0000313" key="1">
    <source>
        <dbReference type="EMBL" id="RLU22424.1"/>
    </source>
</evidence>
<dbReference type="Proteomes" id="UP000279307">
    <property type="component" value="Chromosome 5"/>
</dbReference>
<reference evidence="1" key="2">
    <citation type="submission" date="2018-07" db="EMBL/GenBank/DDBJ databases">
        <authorList>
            <person name="Mckenzie S.K."/>
            <person name="Kronauer D.J.C."/>
        </authorList>
    </citation>
    <scope>NUCLEOTIDE SEQUENCE</scope>
    <source>
        <strain evidence="1">Clonal line C1</strain>
    </source>
</reference>
<dbReference type="SUPFAM" id="SSF47781">
    <property type="entry name" value="RuvA domain 2-like"/>
    <property type="match status" value="1"/>
</dbReference>
<reference evidence="1" key="1">
    <citation type="journal article" date="2018" name="Genome Res.">
        <title>The genomic architecture and molecular evolution of ant odorant receptors.</title>
        <authorList>
            <person name="McKenzie S.K."/>
            <person name="Kronauer D.J.C."/>
        </authorList>
    </citation>
    <scope>NUCLEOTIDE SEQUENCE [LARGE SCALE GENOMIC DNA]</scope>
    <source>
        <strain evidence="1">Clonal line C1</strain>
    </source>
</reference>
<name>A0A3L8DPS2_OOCBI</name>
<dbReference type="GO" id="GO:0030337">
    <property type="term" value="F:DNA polymerase processivity factor activity"/>
    <property type="evidence" value="ECO:0007669"/>
    <property type="project" value="TreeGrafter"/>
</dbReference>
<protein>
    <submittedName>
        <fullName evidence="1">Uncharacterized protein</fullName>
    </submittedName>
</protein>
<dbReference type="PANTHER" id="PTHR21053">
    <property type="entry name" value="TRANSCRIPTION ELONGATION FACTOR, MITOCHONDRIAL"/>
    <property type="match status" value="1"/>
</dbReference>
<proteinExistence type="predicted"/>
<dbReference type="GO" id="GO:0006392">
    <property type="term" value="P:transcription elongation by mitochondrial RNA polymerase"/>
    <property type="evidence" value="ECO:0007669"/>
    <property type="project" value="InterPro"/>
</dbReference>
<dbReference type="PANTHER" id="PTHR21053:SF2">
    <property type="entry name" value="TRANSCRIPTION ELONGATION FACTOR, MITOCHONDRIAL"/>
    <property type="match status" value="1"/>
</dbReference>
<dbReference type="EMBL" id="QOIP01000005">
    <property type="protein sequence ID" value="RLU22424.1"/>
    <property type="molecule type" value="Genomic_DNA"/>
</dbReference>
<dbReference type="GO" id="GO:0042645">
    <property type="term" value="C:mitochondrial nucleoid"/>
    <property type="evidence" value="ECO:0007669"/>
    <property type="project" value="TreeGrafter"/>
</dbReference>
<dbReference type="Gene3D" id="1.10.150.280">
    <property type="entry name" value="AF1531-like domain"/>
    <property type="match status" value="1"/>
</dbReference>